<comment type="similarity">
    <text evidence="3">Belongs to the peptidase M20B family.</text>
</comment>
<evidence type="ECO:0000256" key="6">
    <source>
        <dbReference type="ARBA" id="ARBA00022490"/>
    </source>
</evidence>
<keyword evidence="7" id="KW-0645">Protease</keyword>
<dbReference type="EC" id="3.4.11.4" evidence="4 13"/>
<feature type="active site" description="Proton acceptor" evidence="14">
    <location>
        <position position="173"/>
    </location>
</feature>
<dbReference type="Pfam" id="PF07687">
    <property type="entry name" value="M20_dimer"/>
    <property type="match status" value="1"/>
</dbReference>
<dbReference type="AlphaFoldDB" id="A0A173SQS9"/>
<dbReference type="GO" id="GO:0008237">
    <property type="term" value="F:metallopeptidase activity"/>
    <property type="evidence" value="ECO:0007669"/>
    <property type="project" value="UniProtKB-KW"/>
</dbReference>
<dbReference type="PANTHER" id="PTHR42994">
    <property type="entry name" value="PEPTIDASE T"/>
    <property type="match status" value="1"/>
</dbReference>
<dbReference type="GO" id="GO:0006508">
    <property type="term" value="P:proteolysis"/>
    <property type="evidence" value="ECO:0007669"/>
    <property type="project" value="UniProtKB-UniRule"/>
</dbReference>
<evidence type="ECO:0000256" key="11">
    <source>
        <dbReference type="ARBA" id="ARBA00023049"/>
    </source>
</evidence>
<comment type="subcellular location">
    <subcellularLocation>
        <location evidence="2">Cytoplasm</location>
    </subcellularLocation>
</comment>
<dbReference type="EMBL" id="CYYA01000006">
    <property type="protein sequence ID" value="CUM92570.1"/>
    <property type="molecule type" value="Genomic_DNA"/>
</dbReference>
<dbReference type="STRING" id="39490.ERS852448_01088"/>
<name>A0A173SQS9_EUBRA</name>
<dbReference type="CDD" id="cd03892">
    <property type="entry name" value="M20_peptT"/>
    <property type="match status" value="1"/>
</dbReference>
<evidence type="ECO:0000256" key="7">
    <source>
        <dbReference type="ARBA" id="ARBA00022670"/>
    </source>
</evidence>
<dbReference type="NCBIfam" id="TIGR01882">
    <property type="entry name" value="peptidase-T"/>
    <property type="match status" value="1"/>
</dbReference>
<dbReference type="OrthoDB" id="9804934at2"/>
<proteinExistence type="inferred from homology"/>
<evidence type="ECO:0000313" key="18">
    <source>
        <dbReference type="EMBL" id="MSD14791.1"/>
    </source>
</evidence>
<dbReference type="InterPro" id="IPR010161">
    <property type="entry name" value="Peptidase_M20B"/>
</dbReference>
<keyword evidence="11" id="KW-0482">Metalloprotease</keyword>
<comment type="catalytic activity">
    <reaction evidence="1">
        <text>Release of the N-terminal residue from a tripeptide.</text>
        <dbReference type="EC" id="3.4.11.4"/>
    </reaction>
</comment>
<evidence type="ECO:0000256" key="12">
    <source>
        <dbReference type="ARBA" id="ARBA00071329"/>
    </source>
</evidence>
<dbReference type="GO" id="GO:0045148">
    <property type="term" value="F:tripeptide aminopeptidase activity"/>
    <property type="evidence" value="ECO:0007669"/>
    <property type="project" value="UniProtKB-UniRule"/>
</dbReference>
<keyword evidence="10 15" id="KW-0862">Zinc</keyword>
<evidence type="ECO:0000313" key="17">
    <source>
        <dbReference type="EMBL" id="CUM92570.1"/>
    </source>
</evidence>
<feature type="binding site" evidence="15">
    <location>
        <position position="196"/>
    </location>
    <ligand>
        <name>Zn(2+)</name>
        <dbReference type="ChEBI" id="CHEBI:29105"/>
        <label>1</label>
    </ligand>
</feature>
<accession>A0A173SQS9</accession>
<organism evidence="17 19">
    <name type="scientific">Eubacterium ramulus</name>
    <dbReference type="NCBI Taxonomy" id="39490"/>
    <lineage>
        <taxon>Bacteria</taxon>
        <taxon>Bacillati</taxon>
        <taxon>Bacillota</taxon>
        <taxon>Clostridia</taxon>
        <taxon>Eubacteriales</taxon>
        <taxon>Eubacteriaceae</taxon>
        <taxon>Eubacterium</taxon>
    </lineage>
</organism>
<feature type="binding site" evidence="15">
    <location>
        <position position="78"/>
    </location>
    <ligand>
        <name>Zn(2+)</name>
        <dbReference type="ChEBI" id="CHEBI:29105"/>
        <label>1</label>
    </ligand>
</feature>
<evidence type="ECO:0000256" key="4">
    <source>
        <dbReference type="ARBA" id="ARBA00012563"/>
    </source>
</evidence>
<keyword evidence="6" id="KW-0963">Cytoplasm</keyword>
<keyword evidence="8 15" id="KW-0479">Metal-binding</keyword>
<dbReference type="NCBIfam" id="NF009920">
    <property type="entry name" value="PRK13381.1"/>
    <property type="match status" value="1"/>
</dbReference>
<dbReference type="GO" id="GO:0008270">
    <property type="term" value="F:zinc ion binding"/>
    <property type="evidence" value="ECO:0007669"/>
    <property type="project" value="InterPro"/>
</dbReference>
<keyword evidence="9 17" id="KW-0378">Hydrolase</keyword>
<reference evidence="18 20" key="2">
    <citation type="journal article" date="2019" name="Nat. Med.">
        <title>A library of human gut bacterial isolates paired with longitudinal multiomics data enables mechanistic microbiome research.</title>
        <authorList>
            <person name="Poyet M."/>
            <person name="Groussin M."/>
            <person name="Gibbons S.M."/>
            <person name="Avila-Pacheco J."/>
            <person name="Jiang X."/>
            <person name="Kearney S.M."/>
            <person name="Perrotta A.R."/>
            <person name="Berdy B."/>
            <person name="Zhao S."/>
            <person name="Lieberman T.D."/>
            <person name="Swanson P.K."/>
            <person name="Smith M."/>
            <person name="Roesemann S."/>
            <person name="Alexander J.E."/>
            <person name="Rich S.A."/>
            <person name="Livny J."/>
            <person name="Vlamakis H."/>
            <person name="Clish C."/>
            <person name="Bullock K."/>
            <person name="Deik A."/>
            <person name="Scott J."/>
            <person name="Pierce K.A."/>
            <person name="Xavier R.J."/>
            <person name="Alm E.J."/>
        </authorList>
    </citation>
    <scope>NUCLEOTIDE SEQUENCE [LARGE SCALE GENOMIC DNA]</scope>
    <source>
        <strain evidence="18 20">BIOML-A3</strain>
    </source>
</reference>
<dbReference type="GO" id="GO:0005829">
    <property type="term" value="C:cytosol"/>
    <property type="evidence" value="ECO:0007669"/>
    <property type="project" value="TreeGrafter"/>
</dbReference>
<protein>
    <recommendedName>
        <fullName evidence="12 13">Peptidase T</fullName>
        <ecNumber evidence="4 13">3.4.11.4</ecNumber>
    </recommendedName>
</protein>
<dbReference type="SUPFAM" id="SSF55031">
    <property type="entry name" value="Bacterial exopeptidase dimerisation domain"/>
    <property type="match status" value="1"/>
</dbReference>
<sequence length="407" mass="44643">MRAYERLLNYVKVWTTSDEESTTSPTTARQFDLAKQLVEEMKGMGIEDAMMDEYGYVYGHIPATPGYENCTAIGFLAHMDTAPDYSGENVNPQIIENYDGKDVVLGTSGRTLTVKDFPSLKNMTGKTLITTDGTTLLGADDKAGIAEIMTVAEELLKGDIPHGNVCLAFTTDEEVGSGACHMDLERFGAPYAYTVDGGPEGEIQFENFNAASAEFVIHGVNVHPGEAKDIMVNSMKIAMELQGMLPEQEAPEHTEGYEGFFHLMEMNGSVEETTMSYLIREFDAEKYEARKALMQEITAKINAKYGEGTVELKLEDSYRNMREMIEPCMQLIDFAVQACKDADVEPDIAPIRGGTDGARLSFVGLPCPNLGTGGYGFHGAYEHITAEGMDKSAAIIKNIISQFAHQM</sequence>
<feature type="domain" description="Peptidase M20 dimerisation" evidence="16">
    <location>
        <begin position="206"/>
        <end position="308"/>
    </location>
</feature>
<evidence type="ECO:0000313" key="20">
    <source>
        <dbReference type="Proteomes" id="UP000431304"/>
    </source>
</evidence>
<dbReference type="PROSITE" id="PS00758">
    <property type="entry name" value="ARGE_DAPE_CPG2_1"/>
    <property type="match status" value="1"/>
</dbReference>
<dbReference type="PROSITE" id="PS00759">
    <property type="entry name" value="ARGE_DAPE_CPG2_2"/>
    <property type="match status" value="1"/>
</dbReference>
<dbReference type="Proteomes" id="UP000431304">
    <property type="component" value="Unassembled WGS sequence"/>
</dbReference>
<dbReference type="SUPFAM" id="SSF53187">
    <property type="entry name" value="Zn-dependent exopeptidases"/>
    <property type="match status" value="1"/>
</dbReference>
<feature type="binding site" evidence="15">
    <location>
        <position position="140"/>
    </location>
    <ligand>
        <name>Zn(2+)</name>
        <dbReference type="ChEBI" id="CHEBI:29105"/>
        <label>1</label>
    </ligand>
</feature>
<dbReference type="InterPro" id="IPR036264">
    <property type="entry name" value="Bact_exopeptidase_dim_dom"/>
</dbReference>
<evidence type="ECO:0000256" key="8">
    <source>
        <dbReference type="ARBA" id="ARBA00022723"/>
    </source>
</evidence>
<feature type="binding site" evidence="15">
    <location>
        <position position="174"/>
    </location>
    <ligand>
        <name>Zn(2+)</name>
        <dbReference type="ChEBI" id="CHEBI:29105"/>
        <label>2</label>
    </ligand>
</feature>
<evidence type="ECO:0000256" key="2">
    <source>
        <dbReference type="ARBA" id="ARBA00004496"/>
    </source>
</evidence>
<dbReference type="InterPro" id="IPR001261">
    <property type="entry name" value="ArgE/DapE_CS"/>
</dbReference>
<dbReference type="NCBIfam" id="NF003976">
    <property type="entry name" value="PRK05469.1"/>
    <property type="match status" value="1"/>
</dbReference>
<dbReference type="EMBL" id="WKRA01000002">
    <property type="protein sequence ID" value="MSD14791.1"/>
    <property type="molecule type" value="Genomic_DNA"/>
</dbReference>
<dbReference type="GO" id="GO:0006518">
    <property type="term" value="P:peptide metabolic process"/>
    <property type="evidence" value="ECO:0007669"/>
    <property type="project" value="InterPro"/>
</dbReference>
<dbReference type="Gene3D" id="3.40.630.10">
    <property type="entry name" value="Zn peptidases"/>
    <property type="match status" value="1"/>
</dbReference>
<evidence type="ECO:0000256" key="3">
    <source>
        <dbReference type="ARBA" id="ARBA00009692"/>
    </source>
</evidence>
<evidence type="ECO:0000256" key="5">
    <source>
        <dbReference type="ARBA" id="ARBA00022438"/>
    </source>
</evidence>
<feature type="binding site" evidence="15">
    <location>
        <position position="140"/>
    </location>
    <ligand>
        <name>Zn(2+)</name>
        <dbReference type="ChEBI" id="CHEBI:29105"/>
        <label>2</label>
    </ligand>
</feature>
<dbReference type="GeneID" id="97389989"/>
<evidence type="ECO:0000256" key="10">
    <source>
        <dbReference type="ARBA" id="ARBA00022833"/>
    </source>
</evidence>
<evidence type="ECO:0000256" key="1">
    <source>
        <dbReference type="ARBA" id="ARBA00000870"/>
    </source>
</evidence>
<dbReference type="InterPro" id="IPR002933">
    <property type="entry name" value="Peptidase_M20"/>
</dbReference>
<evidence type="ECO:0000256" key="14">
    <source>
        <dbReference type="PIRSR" id="PIRSR037215-1"/>
    </source>
</evidence>
<evidence type="ECO:0000313" key="19">
    <source>
        <dbReference type="Proteomes" id="UP000095492"/>
    </source>
</evidence>
<comment type="cofactor">
    <cofactor evidence="15">
        <name>Zn(2+)</name>
        <dbReference type="ChEBI" id="CHEBI:29105"/>
    </cofactor>
    <text evidence="15">Binds 2 Zn(2+) ions per subunit.</text>
</comment>
<evidence type="ECO:0000256" key="13">
    <source>
        <dbReference type="NCBIfam" id="TIGR01882"/>
    </source>
</evidence>
<evidence type="ECO:0000256" key="9">
    <source>
        <dbReference type="ARBA" id="ARBA00022801"/>
    </source>
</evidence>
<dbReference type="RefSeq" id="WP_055289828.1">
    <property type="nucleotide sequence ID" value="NZ_CP173382.1"/>
</dbReference>
<dbReference type="InterPro" id="IPR011650">
    <property type="entry name" value="Peptidase_M20_dimer"/>
</dbReference>
<evidence type="ECO:0000259" key="16">
    <source>
        <dbReference type="Pfam" id="PF07687"/>
    </source>
</evidence>
<reference evidence="17 19" key="1">
    <citation type="submission" date="2015-09" db="EMBL/GenBank/DDBJ databases">
        <authorList>
            <consortium name="Pathogen Informatics"/>
        </authorList>
    </citation>
    <scope>NUCLEOTIDE SEQUENCE [LARGE SCALE GENOMIC DNA]</scope>
    <source>
        <strain evidence="17 19">2789STDY5608891</strain>
    </source>
</reference>
<feature type="binding site" evidence="15">
    <location>
        <position position="378"/>
    </location>
    <ligand>
        <name>Zn(2+)</name>
        <dbReference type="ChEBI" id="CHEBI:29105"/>
        <label>2</label>
    </ligand>
</feature>
<dbReference type="PIRSF" id="PIRSF037215">
    <property type="entry name" value="Peptidase_M20B"/>
    <property type="match status" value="1"/>
</dbReference>
<dbReference type="Gene3D" id="3.30.70.360">
    <property type="match status" value="1"/>
</dbReference>
<feature type="active site" evidence="14">
    <location>
        <position position="80"/>
    </location>
</feature>
<gene>
    <name evidence="17" type="primary">pepT</name>
    <name evidence="17" type="ORF">ERS852448_01088</name>
    <name evidence="18" type="ORF">GKE72_01650</name>
</gene>
<dbReference type="Pfam" id="PF01546">
    <property type="entry name" value="Peptidase_M20"/>
    <property type="match status" value="1"/>
</dbReference>
<dbReference type="Proteomes" id="UP000095492">
    <property type="component" value="Unassembled WGS sequence"/>
</dbReference>
<dbReference type="PANTHER" id="PTHR42994:SF1">
    <property type="entry name" value="PEPTIDASE T"/>
    <property type="match status" value="1"/>
</dbReference>
<dbReference type="FunFam" id="3.30.70.360:FF:000002">
    <property type="entry name" value="Peptidase T"/>
    <property type="match status" value="1"/>
</dbReference>
<keyword evidence="5 17" id="KW-0031">Aminopeptidase</keyword>
<evidence type="ECO:0000256" key="15">
    <source>
        <dbReference type="PIRSR" id="PIRSR037215-2"/>
    </source>
</evidence>